<dbReference type="EMBL" id="BTSY01000004">
    <property type="protein sequence ID" value="GMT24304.1"/>
    <property type="molecule type" value="Genomic_DNA"/>
</dbReference>
<evidence type="ECO:0000256" key="3">
    <source>
        <dbReference type="ARBA" id="ARBA00023242"/>
    </source>
</evidence>
<dbReference type="AlphaFoldDB" id="A0AAV5VXH1"/>
<dbReference type="InterPro" id="IPR025712">
    <property type="entry name" value="Nup54_alpha-helical_dom"/>
</dbReference>
<evidence type="ECO:0000313" key="7">
    <source>
        <dbReference type="Proteomes" id="UP001432322"/>
    </source>
</evidence>
<gene>
    <name evidence="6" type="ORF">PFISCL1PPCAC_15601</name>
</gene>
<name>A0AAV5VXH1_9BILA</name>
<reference evidence="6" key="1">
    <citation type="submission" date="2023-10" db="EMBL/GenBank/DDBJ databases">
        <title>Genome assembly of Pristionchus species.</title>
        <authorList>
            <person name="Yoshida K."/>
            <person name="Sommer R.J."/>
        </authorList>
    </citation>
    <scope>NUCLEOTIDE SEQUENCE</scope>
    <source>
        <strain evidence="6">RS5133</strain>
    </source>
</reference>
<sequence>LPAVPRMFGEKPASTSFSFGSSTPVTSAAATTSLFGGAPTISTPKPLFGTTTPQASTSSLFGNTSSSATPNKLFAPAASTAPLFGTSATTATSAGLFGSTLFSKPTTGFGANQSLFGTSPVVTPAVGTRASLQVIVQNSEAIVGAVTKVELYGDERDRTVTRLNQIAASLGIGKAQYKKDQGVEFTKSGPFFRLKSIGYNSDSCHSDDDGLVMLILRVPFIHVTTSQQRQAVLDELWKILESKAELKGHIERVQPINETTTKLVVYVTQTDMGRVKATHLAAFFQQQVKKVALEAQLKVDKDSISALVAMDSLKKKLYLSSVPQGFDHSTWDDAIRENPNSAKLIPYPIRGFDQLVARQTAHSTQVDAHTRLLESMDGRCKRLEASLANVKGRCGASIEHHKLLSHRLLRIMAMEEITLRFAHSIDETEEEMQTLLESMNAKLNAPNGIKNRLMSLTDTISNDESLRSAPQAHPFNQDNMAQLKKYLSKCQDGLESLSKMIHNNSEESRMMEKYVSRGV</sequence>
<keyword evidence="3" id="KW-0539">Nucleus</keyword>
<keyword evidence="2" id="KW-0813">Transport</keyword>
<dbReference type="Proteomes" id="UP001432322">
    <property type="component" value="Unassembled WGS sequence"/>
</dbReference>
<dbReference type="GO" id="GO:0036228">
    <property type="term" value="P:protein localization to nuclear inner membrane"/>
    <property type="evidence" value="ECO:0007669"/>
    <property type="project" value="TreeGrafter"/>
</dbReference>
<organism evidence="6 7">
    <name type="scientific">Pristionchus fissidentatus</name>
    <dbReference type="NCBI Taxonomy" id="1538716"/>
    <lineage>
        <taxon>Eukaryota</taxon>
        <taxon>Metazoa</taxon>
        <taxon>Ecdysozoa</taxon>
        <taxon>Nematoda</taxon>
        <taxon>Chromadorea</taxon>
        <taxon>Rhabditida</taxon>
        <taxon>Rhabditina</taxon>
        <taxon>Diplogasteromorpha</taxon>
        <taxon>Diplogasteroidea</taxon>
        <taxon>Neodiplogasteridae</taxon>
        <taxon>Pristionchus</taxon>
    </lineage>
</organism>
<dbReference type="InterPro" id="IPR024864">
    <property type="entry name" value="Nup54/Nup57/Nup44"/>
</dbReference>
<evidence type="ECO:0000313" key="6">
    <source>
        <dbReference type="EMBL" id="GMT24304.1"/>
    </source>
</evidence>
<protein>
    <recommendedName>
        <fullName evidence="5">Nucleoporin Nup54 alpha-helical domain-containing protein</fullName>
    </recommendedName>
</protein>
<evidence type="ECO:0000256" key="1">
    <source>
        <dbReference type="ARBA" id="ARBA00004123"/>
    </source>
</evidence>
<feature type="region of interest" description="Disordered" evidence="4">
    <location>
        <begin position="43"/>
        <end position="62"/>
    </location>
</feature>
<dbReference type="PANTHER" id="PTHR13000:SF0">
    <property type="entry name" value="NUCLEOPORIN P54"/>
    <property type="match status" value="1"/>
</dbReference>
<evidence type="ECO:0000256" key="4">
    <source>
        <dbReference type="SAM" id="MobiDB-lite"/>
    </source>
</evidence>
<comment type="caution">
    <text evidence="6">The sequence shown here is derived from an EMBL/GenBank/DDBJ whole genome shotgun (WGS) entry which is preliminary data.</text>
</comment>
<evidence type="ECO:0000259" key="5">
    <source>
        <dbReference type="Pfam" id="PF13874"/>
    </source>
</evidence>
<keyword evidence="7" id="KW-1185">Reference proteome</keyword>
<dbReference type="Pfam" id="PF13874">
    <property type="entry name" value="Nup54"/>
    <property type="match status" value="1"/>
</dbReference>
<feature type="non-terminal residue" evidence="6">
    <location>
        <position position="1"/>
    </location>
</feature>
<evidence type="ECO:0000256" key="2">
    <source>
        <dbReference type="ARBA" id="ARBA00022448"/>
    </source>
</evidence>
<dbReference type="GO" id="GO:0006999">
    <property type="term" value="P:nuclear pore organization"/>
    <property type="evidence" value="ECO:0007669"/>
    <property type="project" value="TreeGrafter"/>
</dbReference>
<dbReference type="GO" id="GO:0044613">
    <property type="term" value="C:nuclear pore central transport channel"/>
    <property type="evidence" value="ECO:0007669"/>
    <property type="project" value="TreeGrafter"/>
</dbReference>
<dbReference type="GO" id="GO:0017056">
    <property type="term" value="F:structural constituent of nuclear pore"/>
    <property type="evidence" value="ECO:0007669"/>
    <property type="project" value="TreeGrafter"/>
</dbReference>
<proteinExistence type="predicted"/>
<accession>A0AAV5VXH1</accession>
<feature type="domain" description="Nucleoporin Nup54 alpha-helical" evidence="5">
    <location>
        <begin position="323"/>
        <end position="457"/>
    </location>
</feature>
<comment type="subcellular location">
    <subcellularLocation>
        <location evidence="1">Nucleus</location>
    </subcellularLocation>
</comment>
<dbReference type="GO" id="GO:0006607">
    <property type="term" value="P:NLS-bearing protein import into nucleus"/>
    <property type="evidence" value="ECO:0007669"/>
    <property type="project" value="TreeGrafter"/>
</dbReference>
<dbReference type="PANTHER" id="PTHR13000">
    <property type="entry name" value="NUCLEOPORIN P54"/>
    <property type="match status" value="1"/>
</dbReference>